<evidence type="ECO:0000313" key="2">
    <source>
        <dbReference type="EMBL" id="EKM52770.1"/>
    </source>
</evidence>
<dbReference type="AlphaFoldDB" id="K5W0Z4"/>
<evidence type="ECO:0000313" key="3">
    <source>
        <dbReference type="Proteomes" id="UP000008370"/>
    </source>
</evidence>
<dbReference type="InParanoid" id="K5W0Z4"/>
<dbReference type="HOGENOM" id="CLU_2134402_0_0_1"/>
<dbReference type="EMBL" id="JH930475">
    <property type="protein sequence ID" value="EKM52770.1"/>
    <property type="molecule type" value="Genomic_DNA"/>
</dbReference>
<dbReference type="Gene3D" id="1.20.930.20">
    <property type="entry name" value="Adaptor protein Cbl, N-terminal domain"/>
    <property type="match status" value="1"/>
</dbReference>
<dbReference type="RefSeq" id="XP_007399103.1">
    <property type="nucleotide sequence ID" value="XM_007399041.1"/>
</dbReference>
<protein>
    <submittedName>
        <fullName evidence="2">Uncharacterized protein</fullName>
    </submittedName>
</protein>
<dbReference type="CDD" id="cd21037">
    <property type="entry name" value="MLKL_NTD"/>
    <property type="match status" value="1"/>
</dbReference>
<dbReference type="KEGG" id="pco:PHACADRAFT_261388"/>
<sequence>MGANAEQIKLLEKYTKQLSTTLQHPAFKDDKGCSEDLRQRIDTLEKQLTETTEKIRALASRSRLTRLLGSDSHAGAIDEYIRQISWAINDFVIGGTISLELAVGVRDSTLCHV</sequence>
<accession>K5W0Z4</accession>
<feature type="coiled-coil region" evidence="1">
    <location>
        <begin position="34"/>
        <end position="61"/>
    </location>
</feature>
<proteinExistence type="predicted"/>
<dbReference type="GO" id="GO:0007166">
    <property type="term" value="P:cell surface receptor signaling pathway"/>
    <property type="evidence" value="ECO:0007669"/>
    <property type="project" value="InterPro"/>
</dbReference>
<dbReference type="InterPro" id="IPR059179">
    <property type="entry name" value="MLKL-like_MCAfunc"/>
</dbReference>
<dbReference type="InterPro" id="IPR036537">
    <property type="entry name" value="Adaptor_Cbl_N_dom_sf"/>
</dbReference>
<keyword evidence="3" id="KW-1185">Reference proteome</keyword>
<reference evidence="2 3" key="1">
    <citation type="journal article" date="2012" name="BMC Genomics">
        <title>Comparative genomics of the white-rot fungi, Phanerochaete carnosa and P. chrysosporium, to elucidate the genetic basis of the distinct wood types they colonize.</title>
        <authorList>
            <person name="Suzuki H."/>
            <person name="MacDonald J."/>
            <person name="Syed K."/>
            <person name="Salamov A."/>
            <person name="Hori C."/>
            <person name="Aerts A."/>
            <person name="Henrissat B."/>
            <person name="Wiebenga A."/>
            <person name="vanKuyk P.A."/>
            <person name="Barry K."/>
            <person name="Lindquist E."/>
            <person name="LaButti K."/>
            <person name="Lapidus A."/>
            <person name="Lucas S."/>
            <person name="Coutinho P."/>
            <person name="Gong Y."/>
            <person name="Samejima M."/>
            <person name="Mahadevan R."/>
            <person name="Abou-Zaid M."/>
            <person name="de Vries R.P."/>
            <person name="Igarashi K."/>
            <person name="Yadav J.S."/>
            <person name="Grigoriev I.V."/>
            <person name="Master E.R."/>
        </authorList>
    </citation>
    <scope>NUCLEOTIDE SEQUENCE [LARGE SCALE GENOMIC DNA]</scope>
    <source>
        <strain evidence="2 3">HHB-10118-sp</strain>
    </source>
</reference>
<name>K5W0Z4_PHACS</name>
<evidence type="ECO:0000256" key="1">
    <source>
        <dbReference type="SAM" id="Coils"/>
    </source>
</evidence>
<dbReference type="GeneID" id="18917975"/>
<organism evidence="2 3">
    <name type="scientific">Phanerochaete carnosa (strain HHB-10118-sp)</name>
    <name type="common">White-rot fungus</name>
    <name type="synonym">Peniophora carnosa</name>
    <dbReference type="NCBI Taxonomy" id="650164"/>
    <lineage>
        <taxon>Eukaryota</taxon>
        <taxon>Fungi</taxon>
        <taxon>Dikarya</taxon>
        <taxon>Basidiomycota</taxon>
        <taxon>Agaricomycotina</taxon>
        <taxon>Agaricomycetes</taxon>
        <taxon>Polyporales</taxon>
        <taxon>Phanerochaetaceae</taxon>
        <taxon>Phanerochaete</taxon>
    </lineage>
</organism>
<gene>
    <name evidence="2" type="ORF">PHACADRAFT_261388</name>
</gene>
<dbReference type="Proteomes" id="UP000008370">
    <property type="component" value="Unassembled WGS sequence"/>
</dbReference>
<keyword evidence="1" id="KW-0175">Coiled coil</keyword>